<name>A0A4Y2K564_ARAVE</name>
<proteinExistence type="predicted"/>
<reference evidence="1 2" key="1">
    <citation type="journal article" date="2019" name="Sci. Rep.">
        <title>Orb-weaving spider Araneus ventricosus genome elucidates the spidroin gene catalogue.</title>
        <authorList>
            <person name="Kono N."/>
            <person name="Nakamura H."/>
            <person name="Ohtoshi R."/>
            <person name="Moran D.A.P."/>
            <person name="Shinohara A."/>
            <person name="Yoshida Y."/>
            <person name="Fujiwara M."/>
            <person name="Mori M."/>
            <person name="Tomita M."/>
            <person name="Arakawa K."/>
        </authorList>
    </citation>
    <scope>NUCLEOTIDE SEQUENCE [LARGE SCALE GENOMIC DNA]</scope>
</reference>
<dbReference type="EMBL" id="BGPR01004247">
    <property type="protein sequence ID" value="GBM97570.1"/>
    <property type="molecule type" value="Genomic_DNA"/>
</dbReference>
<comment type="caution">
    <text evidence="1">The sequence shown here is derived from an EMBL/GenBank/DDBJ whole genome shotgun (WGS) entry which is preliminary data.</text>
</comment>
<sequence>MTRGSLVVKYRLQGRRVPGSKPDSTEDPRCMWACSSLNHTCGLNDLLLLQCGVEAWTGMLQLRCRPRHLTAAQNYEVRPKIALMFFQNGALIQLS</sequence>
<evidence type="ECO:0000313" key="1">
    <source>
        <dbReference type="EMBL" id="GBM97570.1"/>
    </source>
</evidence>
<keyword evidence="2" id="KW-1185">Reference proteome</keyword>
<dbReference type="AlphaFoldDB" id="A0A4Y2K564"/>
<organism evidence="1 2">
    <name type="scientific">Araneus ventricosus</name>
    <name type="common">Orbweaver spider</name>
    <name type="synonym">Epeira ventricosa</name>
    <dbReference type="NCBI Taxonomy" id="182803"/>
    <lineage>
        <taxon>Eukaryota</taxon>
        <taxon>Metazoa</taxon>
        <taxon>Ecdysozoa</taxon>
        <taxon>Arthropoda</taxon>
        <taxon>Chelicerata</taxon>
        <taxon>Arachnida</taxon>
        <taxon>Araneae</taxon>
        <taxon>Araneomorphae</taxon>
        <taxon>Entelegynae</taxon>
        <taxon>Araneoidea</taxon>
        <taxon>Araneidae</taxon>
        <taxon>Araneus</taxon>
    </lineage>
</organism>
<gene>
    <name evidence="1" type="ORF">AVEN_143801_1</name>
</gene>
<accession>A0A4Y2K564</accession>
<dbReference type="Proteomes" id="UP000499080">
    <property type="component" value="Unassembled WGS sequence"/>
</dbReference>
<evidence type="ECO:0000313" key="2">
    <source>
        <dbReference type="Proteomes" id="UP000499080"/>
    </source>
</evidence>
<protein>
    <submittedName>
        <fullName evidence="1">Uncharacterized protein</fullName>
    </submittedName>
</protein>